<dbReference type="eggNOG" id="ENOG502R1NE">
    <property type="taxonomic scope" value="Eukaryota"/>
</dbReference>
<dbReference type="Gramene" id="EFJ26824">
    <property type="protein sequence ID" value="EFJ26824"/>
    <property type="gene ID" value="SELMODRAFT_412627"/>
</dbReference>
<dbReference type="GO" id="GO:0009507">
    <property type="term" value="C:chloroplast"/>
    <property type="evidence" value="ECO:0007669"/>
    <property type="project" value="InterPro"/>
</dbReference>
<keyword evidence="3" id="KW-1185">Reference proteome</keyword>
<keyword evidence="1" id="KW-0472">Membrane</keyword>
<keyword evidence="1" id="KW-1133">Transmembrane helix</keyword>
<evidence type="ECO:0008006" key="4">
    <source>
        <dbReference type="Google" id="ProtNLM"/>
    </source>
</evidence>
<accession>D8RM40</accession>
<dbReference type="EMBL" id="GL377583">
    <property type="protein sequence ID" value="EFJ26824.1"/>
    <property type="molecule type" value="Genomic_DNA"/>
</dbReference>
<dbReference type="HOGENOM" id="CLU_1505884_0_0_1"/>
<dbReference type="PANTHER" id="PTHR36399">
    <property type="entry name" value="PHOTOSYNTHETIC NDH SUBUNIT OF SUBCOMPLEX B 5, CHLOROPLASTIC"/>
    <property type="match status" value="1"/>
</dbReference>
<sequence length="195" mass="21491">MAVALIPLPPRASLSVHQECGGAKGLGFGIRVASSSRPRLLLRPPNGQLGFYVEPDIDEDEVWDPAKTKGDDELDSFPWGIADGAHSWHGNEDDSMLAGPYWEIVAETIEKAGGPTSGLQKWISWSFLPILFTGMAFGAPATYLFLYTVLFIFAFIGIEMDKPDQPHNFDPETYLEMMAERDKAKMLELGPGNDM</sequence>
<evidence type="ECO:0000313" key="3">
    <source>
        <dbReference type="Proteomes" id="UP000001514"/>
    </source>
</evidence>
<name>D8RM40_SELML</name>
<proteinExistence type="predicted"/>
<keyword evidence="1" id="KW-0812">Transmembrane</keyword>
<dbReference type="KEGG" id="smo:SELMODRAFT_412627"/>
<dbReference type="STRING" id="88036.D8RM40"/>
<evidence type="ECO:0000313" key="2">
    <source>
        <dbReference type="EMBL" id="EFJ26824.1"/>
    </source>
</evidence>
<dbReference type="Proteomes" id="UP000001514">
    <property type="component" value="Unassembled WGS sequence"/>
</dbReference>
<gene>
    <name evidence="2" type="ORF">SELMODRAFT_412627</name>
</gene>
<evidence type="ECO:0000256" key="1">
    <source>
        <dbReference type="SAM" id="Phobius"/>
    </source>
</evidence>
<dbReference type="FunCoup" id="D8RM40">
    <property type="interactions" value="1722"/>
</dbReference>
<feature type="transmembrane region" description="Helical" evidence="1">
    <location>
        <begin position="130"/>
        <end position="158"/>
    </location>
</feature>
<reference evidence="2 3" key="1">
    <citation type="journal article" date="2011" name="Science">
        <title>The Selaginella genome identifies genetic changes associated with the evolution of vascular plants.</title>
        <authorList>
            <person name="Banks J.A."/>
            <person name="Nishiyama T."/>
            <person name="Hasebe M."/>
            <person name="Bowman J.L."/>
            <person name="Gribskov M."/>
            <person name="dePamphilis C."/>
            <person name="Albert V.A."/>
            <person name="Aono N."/>
            <person name="Aoyama T."/>
            <person name="Ambrose B.A."/>
            <person name="Ashton N.W."/>
            <person name="Axtell M.J."/>
            <person name="Barker E."/>
            <person name="Barker M.S."/>
            <person name="Bennetzen J.L."/>
            <person name="Bonawitz N.D."/>
            <person name="Chapple C."/>
            <person name="Cheng C."/>
            <person name="Correa L.G."/>
            <person name="Dacre M."/>
            <person name="DeBarry J."/>
            <person name="Dreyer I."/>
            <person name="Elias M."/>
            <person name="Engstrom E.M."/>
            <person name="Estelle M."/>
            <person name="Feng L."/>
            <person name="Finet C."/>
            <person name="Floyd S.K."/>
            <person name="Frommer W.B."/>
            <person name="Fujita T."/>
            <person name="Gramzow L."/>
            <person name="Gutensohn M."/>
            <person name="Harholt J."/>
            <person name="Hattori M."/>
            <person name="Heyl A."/>
            <person name="Hirai T."/>
            <person name="Hiwatashi Y."/>
            <person name="Ishikawa M."/>
            <person name="Iwata M."/>
            <person name="Karol K.G."/>
            <person name="Koehler B."/>
            <person name="Kolukisaoglu U."/>
            <person name="Kubo M."/>
            <person name="Kurata T."/>
            <person name="Lalonde S."/>
            <person name="Li K."/>
            <person name="Li Y."/>
            <person name="Litt A."/>
            <person name="Lyons E."/>
            <person name="Manning G."/>
            <person name="Maruyama T."/>
            <person name="Michael T.P."/>
            <person name="Mikami K."/>
            <person name="Miyazaki S."/>
            <person name="Morinaga S."/>
            <person name="Murata T."/>
            <person name="Mueller-Roeber B."/>
            <person name="Nelson D.R."/>
            <person name="Obara M."/>
            <person name="Oguri Y."/>
            <person name="Olmstead R.G."/>
            <person name="Onodera N."/>
            <person name="Petersen B.L."/>
            <person name="Pils B."/>
            <person name="Prigge M."/>
            <person name="Rensing S.A."/>
            <person name="Riano-Pachon D.M."/>
            <person name="Roberts A.W."/>
            <person name="Sato Y."/>
            <person name="Scheller H.V."/>
            <person name="Schulz B."/>
            <person name="Schulz C."/>
            <person name="Shakirov E.V."/>
            <person name="Shibagaki N."/>
            <person name="Shinohara N."/>
            <person name="Shippen D.E."/>
            <person name="Soerensen I."/>
            <person name="Sotooka R."/>
            <person name="Sugimoto N."/>
            <person name="Sugita M."/>
            <person name="Sumikawa N."/>
            <person name="Tanurdzic M."/>
            <person name="Theissen G."/>
            <person name="Ulvskov P."/>
            <person name="Wakazuki S."/>
            <person name="Weng J.K."/>
            <person name="Willats W.W."/>
            <person name="Wipf D."/>
            <person name="Wolf P.G."/>
            <person name="Yang L."/>
            <person name="Zimmer A.D."/>
            <person name="Zhu Q."/>
            <person name="Mitros T."/>
            <person name="Hellsten U."/>
            <person name="Loque D."/>
            <person name="Otillar R."/>
            <person name="Salamov A."/>
            <person name="Schmutz J."/>
            <person name="Shapiro H."/>
            <person name="Lindquist E."/>
            <person name="Lucas S."/>
            <person name="Rokhsar D."/>
            <person name="Grigoriev I.V."/>
        </authorList>
    </citation>
    <scope>NUCLEOTIDE SEQUENCE [LARGE SCALE GENOMIC DNA]</scope>
</reference>
<protein>
    <recommendedName>
        <fullName evidence="4">Photosynthetic NDH subunit of subcomplex B 5, chloroplastic</fullName>
    </recommendedName>
</protein>
<dbReference type="InParanoid" id="D8RM40"/>
<dbReference type="InterPro" id="IPR034569">
    <property type="entry name" value="PNSB5"/>
</dbReference>
<dbReference type="PANTHER" id="PTHR36399:SF1">
    <property type="entry name" value="PHOTOSYNTHETIC NDH SUBUNIT OF SUBCOMPLEX B 5, CHLOROPLASTIC"/>
    <property type="match status" value="1"/>
</dbReference>
<organism evidence="3">
    <name type="scientific">Selaginella moellendorffii</name>
    <name type="common">Spikemoss</name>
    <dbReference type="NCBI Taxonomy" id="88036"/>
    <lineage>
        <taxon>Eukaryota</taxon>
        <taxon>Viridiplantae</taxon>
        <taxon>Streptophyta</taxon>
        <taxon>Embryophyta</taxon>
        <taxon>Tracheophyta</taxon>
        <taxon>Lycopodiopsida</taxon>
        <taxon>Selaginellales</taxon>
        <taxon>Selaginellaceae</taxon>
        <taxon>Selaginella</taxon>
    </lineage>
</organism>
<dbReference type="GO" id="GO:0006979">
    <property type="term" value="P:response to oxidative stress"/>
    <property type="evidence" value="ECO:0007669"/>
    <property type="project" value="InterPro"/>
</dbReference>
<dbReference type="AlphaFoldDB" id="D8RM40"/>